<dbReference type="EMBL" id="NVQC01000007">
    <property type="protein sequence ID" value="PTL37187.1"/>
    <property type="molecule type" value="Genomic_DNA"/>
</dbReference>
<dbReference type="InterPro" id="IPR041881">
    <property type="entry name" value="PqqD_sf"/>
</dbReference>
<evidence type="ECO:0000313" key="2">
    <source>
        <dbReference type="Proteomes" id="UP000241436"/>
    </source>
</evidence>
<dbReference type="OrthoDB" id="9800554at2"/>
<protein>
    <recommendedName>
        <fullName evidence="3">PqqD family protein</fullName>
    </recommendedName>
</protein>
<keyword evidence="2" id="KW-1185">Reference proteome</keyword>
<proteinExistence type="predicted"/>
<dbReference type="AlphaFoldDB" id="A0A2T4U1E3"/>
<dbReference type="Gene3D" id="1.10.10.1150">
    <property type="entry name" value="Coenzyme PQQ synthesis protein D (PqqD)"/>
    <property type="match status" value="1"/>
</dbReference>
<reference evidence="2" key="2">
    <citation type="journal article" date="2018" name="Environ. Microbiol.">
        <title>Bloom of a denitrifying methanotroph, 'Candidatus Methylomirabilis limnetica', in a deep stratified lake.</title>
        <authorList>
            <person name="Graf J.S."/>
            <person name="Mayr M.J."/>
            <person name="Marchant H.K."/>
            <person name="Tienken D."/>
            <person name="Hach P.F."/>
            <person name="Brand A."/>
            <person name="Schubert C.J."/>
            <person name="Kuypers M.M."/>
            <person name="Milucka J."/>
        </authorList>
    </citation>
    <scope>NUCLEOTIDE SEQUENCE [LARGE SCALE GENOMIC DNA]</scope>
    <source>
        <strain evidence="2">Zug</strain>
    </source>
</reference>
<organism evidence="1 2">
    <name type="scientific">Candidatus Methylomirabilis limnetica</name>
    <dbReference type="NCBI Taxonomy" id="2033718"/>
    <lineage>
        <taxon>Bacteria</taxon>
        <taxon>Candidatus Methylomirabilota</taxon>
        <taxon>Candidatus Methylomirabilia</taxon>
        <taxon>Candidatus Methylomirabilales</taxon>
        <taxon>Candidatus Methylomirabilaceae</taxon>
        <taxon>Candidatus Methylomirabilis</taxon>
    </lineage>
</organism>
<reference evidence="1 2" key="1">
    <citation type="submission" date="2017-09" db="EMBL/GenBank/DDBJ databases">
        <title>Bloom of a denitrifying methanotroph, Candidatus Methylomirabilis limnetica, in a deep stratified lake.</title>
        <authorList>
            <person name="Graf J.S."/>
            <person name="Marchant H.K."/>
            <person name="Tienken D."/>
            <person name="Hach P.F."/>
            <person name="Brand A."/>
            <person name="Schubert C.J."/>
            <person name="Kuypers M.M."/>
            <person name="Milucka J."/>
        </authorList>
    </citation>
    <scope>NUCLEOTIDE SEQUENCE [LARGE SCALE GENOMIC DNA]</scope>
    <source>
        <strain evidence="1 2">Zug</strain>
    </source>
</reference>
<dbReference type="RefSeq" id="WP_107560940.1">
    <property type="nucleotide sequence ID" value="NZ_NVQC01000007.1"/>
</dbReference>
<accession>A0A2T4U1E3</accession>
<dbReference type="Pfam" id="PF05402">
    <property type="entry name" value="PqqD"/>
    <property type="match status" value="1"/>
</dbReference>
<evidence type="ECO:0008006" key="3">
    <source>
        <dbReference type="Google" id="ProtNLM"/>
    </source>
</evidence>
<dbReference type="InterPro" id="IPR008792">
    <property type="entry name" value="PQQD"/>
</dbReference>
<sequence>MELRDLTRICPMKGEHVTWKALEGESVLLHLETGVYFTLNETGTTAWELFDGATSLAAIGEALYARFDVLPEQVGQDLLDLTQTLLKEGLVRVCEDPSTPSGTERS</sequence>
<evidence type="ECO:0000313" key="1">
    <source>
        <dbReference type="EMBL" id="PTL37187.1"/>
    </source>
</evidence>
<gene>
    <name evidence="1" type="ORF">CLG94_00455</name>
</gene>
<name>A0A2T4U1E3_9BACT</name>
<comment type="caution">
    <text evidence="1">The sequence shown here is derived from an EMBL/GenBank/DDBJ whole genome shotgun (WGS) entry which is preliminary data.</text>
</comment>
<dbReference type="Proteomes" id="UP000241436">
    <property type="component" value="Unassembled WGS sequence"/>
</dbReference>